<dbReference type="GeneID" id="60320814"/>
<evidence type="ECO:0000256" key="1">
    <source>
        <dbReference type="SAM" id="MobiDB-lite"/>
    </source>
</evidence>
<dbReference type="Pfam" id="PF19905">
    <property type="entry name" value="DUF6378"/>
    <property type="match status" value="1"/>
</dbReference>
<proteinExistence type="predicted"/>
<evidence type="ECO:0000313" key="3">
    <source>
        <dbReference type="EMBL" id="AXN53331.1"/>
    </source>
</evidence>
<feature type="region of interest" description="Disordered" evidence="1">
    <location>
        <begin position="79"/>
        <end position="121"/>
    </location>
</feature>
<organism evidence="3 4">
    <name type="scientific">Mycobacterium phage Thonko</name>
    <dbReference type="NCBI Taxonomy" id="2282910"/>
    <lineage>
        <taxon>Viruses</taxon>
        <taxon>Duplodnaviria</taxon>
        <taxon>Heunggongvirae</taxon>
        <taxon>Uroviricota</taxon>
        <taxon>Caudoviricetes</taxon>
        <taxon>Bclasvirinae</taxon>
        <taxon>Thonkovirus</taxon>
        <taxon>Thonkovirus thonko</taxon>
    </lineage>
</organism>
<dbReference type="Proteomes" id="UP000259812">
    <property type="component" value="Genome"/>
</dbReference>
<name>A0A346FCA6_9CAUD</name>
<gene>
    <name evidence="3" type="primary">59</name>
    <name evidence="3" type="ORF">PBI_THONKO_59</name>
</gene>
<protein>
    <recommendedName>
        <fullName evidence="2">DUF6378 domain-containing protein</fullName>
    </recommendedName>
</protein>
<feature type="compositionally biased region" description="Polar residues" evidence="1">
    <location>
        <begin position="99"/>
        <end position="110"/>
    </location>
</feature>
<dbReference type="InterPro" id="IPR045958">
    <property type="entry name" value="DUF6378"/>
</dbReference>
<keyword evidence="4" id="KW-1185">Reference proteome</keyword>
<accession>A0A346FCA6</accession>
<evidence type="ECO:0000313" key="4">
    <source>
        <dbReference type="Proteomes" id="UP000259812"/>
    </source>
</evidence>
<feature type="domain" description="DUF6378" evidence="2">
    <location>
        <begin position="210"/>
        <end position="289"/>
    </location>
</feature>
<dbReference type="EMBL" id="MH632120">
    <property type="protein sequence ID" value="AXN53331.1"/>
    <property type="molecule type" value="Genomic_DNA"/>
</dbReference>
<sequence>MRRDTTTMTDHNQPPRCTCDPELLDVGKPNSECRLHGSDANRHPHYRDVAARKTEKVRTGNESEPCICLPHSPLIRPGCKADTHPFTAESRAHRDPLSQAEQPGGPTTSMPRPAPGEKFTGTLPGPVCHVAFCDIREPHEHHGSPECDDKPCDPRTNPMTAEWSTTYSGEGTGNIGIEVPDDGTFASDMKWAEAVDCGLGAAVPQPREVVLDTAKSLICGDRQASYGDATESFSRLARLWSEVIGVDIMPEQVALCLTLLKVSRLVASPDHADSWVDICGYAALGGEIAQRGDR</sequence>
<dbReference type="RefSeq" id="YP_009949410.1">
    <property type="nucleotide sequence ID" value="NC_051580.1"/>
</dbReference>
<reference evidence="4" key="1">
    <citation type="submission" date="2018-07" db="EMBL/GenBank/DDBJ databases">
        <authorList>
            <person name="Quirk P.G."/>
            <person name="Krulwich T.A."/>
        </authorList>
    </citation>
    <scope>NUCLEOTIDE SEQUENCE [LARGE SCALE GENOMIC DNA]</scope>
</reference>
<evidence type="ECO:0000259" key="2">
    <source>
        <dbReference type="Pfam" id="PF19905"/>
    </source>
</evidence>
<dbReference type="KEGG" id="vg:60320814"/>